<evidence type="ECO:0000313" key="2">
    <source>
        <dbReference type="Proteomes" id="UP001164746"/>
    </source>
</evidence>
<gene>
    <name evidence="1" type="ORF">MAR_004178</name>
</gene>
<name>A0ABY7EVV4_MYAAR</name>
<proteinExistence type="predicted"/>
<dbReference type="Proteomes" id="UP001164746">
    <property type="component" value="Chromosome 9"/>
</dbReference>
<reference evidence="1" key="1">
    <citation type="submission" date="2022-11" db="EMBL/GenBank/DDBJ databases">
        <title>Centuries of genome instability and evolution in soft-shell clam transmissible cancer (bioRxiv).</title>
        <authorList>
            <person name="Hart S.F.M."/>
            <person name="Yonemitsu M.A."/>
            <person name="Giersch R.M."/>
            <person name="Beal B.F."/>
            <person name="Arriagada G."/>
            <person name="Davis B.W."/>
            <person name="Ostrander E.A."/>
            <person name="Goff S.P."/>
            <person name="Metzger M.J."/>
        </authorList>
    </citation>
    <scope>NUCLEOTIDE SEQUENCE</scope>
    <source>
        <strain evidence="1">MELC-2E11</strain>
        <tissue evidence="1">Siphon/mantle</tissue>
    </source>
</reference>
<sequence length="252" mass="28674">MACSKEKGRQNYAQLIQIQDVAIERLGDVLKKYTNDQLMTIDQLLSKHKGTILESDVGKRSLSVLFPQGSTKTDLENWDITLYCCILTNCCILPSTLENDVNGIRITRNAIHHSPKAIVDDDDYTQFSGVFKTFIFNALNYINDETLKVNVNKQVEEAERLVSEQVVKAYERSHKLYLKDTTMAESLKENINAHSDDRFDKLESLFNKLSGEVKSQIKPPVLLLKMACSKEKGRQNYAQLIQIQDVAIERLG</sequence>
<accession>A0ABY7EVV4</accession>
<dbReference type="EMBL" id="CP111020">
    <property type="protein sequence ID" value="WAR14073.1"/>
    <property type="molecule type" value="Genomic_DNA"/>
</dbReference>
<evidence type="ECO:0000313" key="1">
    <source>
        <dbReference type="EMBL" id="WAR14073.1"/>
    </source>
</evidence>
<organism evidence="1 2">
    <name type="scientific">Mya arenaria</name>
    <name type="common">Soft-shell clam</name>
    <dbReference type="NCBI Taxonomy" id="6604"/>
    <lineage>
        <taxon>Eukaryota</taxon>
        <taxon>Metazoa</taxon>
        <taxon>Spiralia</taxon>
        <taxon>Lophotrochozoa</taxon>
        <taxon>Mollusca</taxon>
        <taxon>Bivalvia</taxon>
        <taxon>Autobranchia</taxon>
        <taxon>Heteroconchia</taxon>
        <taxon>Euheterodonta</taxon>
        <taxon>Imparidentia</taxon>
        <taxon>Neoheterodontei</taxon>
        <taxon>Myida</taxon>
        <taxon>Myoidea</taxon>
        <taxon>Myidae</taxon>
        <taxon>Mya</taxon>
    </lineage>
</organism>
<keyword evidence="2" id="KW-1185">Reference proteome</keyword>
<evidence type="ECO:0008006" key="3">
    <source>
        <dbReference type="Google" id="ProtNLM"/>
    </source>
</evidence>
<protein>
    <recommendedName>
        <fullName evidence="3">DZIP3-like HEPN domain-containing protein</fullName>
    </recommendedName>
</protein>
<feature type="non-terminal residue" evidence="1">
    <location>
        <position position="1"/>
    </location>
</feature>